<gene>
    <name evidence="2" type="ORF">EDD58_10933</name>
</gene>
<dbReference type="InterPro" id="IPR019986">
    <property type="entry name" value="YloV-like"/>
</dbReference>
<dbReference type="Proteomes" id="UP000294937">
    <property type="component" value="Unassembled WGS sequence"/>
</dbReference>
<comment type="caution">
    <text evidence="2">The sequence shown here is derived from an EMBL/GenBank/DDBJ whole genome shotgun (WGS) entry which is preliminary data.</text>
</comment>
<dbReference type="Pfam" id="PF21645">
    <property type="entry name" value="FakA-like_M"/>
    <property type="match status" value="1"/>
</dbReference>
<dbReference type="SMART" id="SM01121">
    <property type="entry name" value="Dak1_2"/>
    <property type="match status" value="1"/>
</dbReference>
<sequence length="561" mass="61235">MGQQVINASLFMQMMRAGAKNLNSHVDTVNALNVFPVPDGDTGTNMSLTITSGVKEMEHVSAKTVGELAAALSKGLLMGARGNSGVILSQIFRGFARAVSDKETVNAQELAEAFDRGVETAYKAVIKPVEGTVLTVSREAAEAGMRQSRKTLEPVEVLEAVCEEAKQSLARTPELLPVLKQTGVVDAGGQGLVFIYDGMLSVLKGEVIEEEITSDLPDLDSLADIAHEQNAQSKLDPSEIENGYCTEFIIMLNIDRRSVEPFVENVFREEIGEHGDSLLVVSDDDLVKVHIHAEYPGEALNYAMKYGDLTRIKIDNMREQYESVTSSHPSSSTPVPEEVEVEKKEYGLVAVAAGDGIAEIFRSLGVDVVIEGGQTMNPSTQDIAEAIEQISAEHIMILPNNKNIILTAEQVSQVVSTPVTVLPTRTIPQGLAALLAFQADEEPEENKQKMMEAYDQVKSGEVTYAIRDSTMNEMEIKEGDYLGILEGQIEKVDLDLLTTSKELLETMIGDGADVVTIIYGQDVEEAQVDELTQFLEANYPDTEVEVYRGGQPLYFFLFSVE</sequence>
<dbReference type="SUPFAM" id="SSF101473">
    <property type="entry name" value="DhaL-like"/>
    <property type="match status" value="1"/>
</dbReference>
<organism evidence="2 3">
    <name type="scientific">Hazenella coriacea</name>
    <dbReference type="NCBI Taxonomy" id="1179467"/>
    <lineage>
        <taxon>Bacteria</taxon>
        <taxon>Bacillati</taxon>
        <taxon>Bacillota</taxon>
        <taxon>Bacilli</taxon>
        <taxon>Bacillales</taxon>
        <taxon>Thermoactinomycetaceae</taxon>
        <taxon>Hazenella</taxon>
    </lineage>
</organism>
<dbReference type="EMBL" id="SMAG01000009">
    <property type="protein sequence ID" value="TCS93092.1"/>
    <property type="molecule type" value="Genomic_DNA"/>
</dbReference>
<proteinExistence type="predicted"/>
<dbReference type="Pfam" id="PF13684">
    <property type="entry name" value="FakA-like_C"/>
    <property type="match status" value="1"/>
</dbReference>
<dbReference type="InterPro" id="IPR048394">
    <property type="entry name" value="FakA-like_M"/>
</dbReference>
<dbReference type="RefSeq" id="WP_424321674.1">
    <property type="nucleotide sequence ID" value="NZ_SMAG01000009.1"/>
</dbReference>
<dbReference type="GO" id="GO:0006071">
    <property type="term" value="P:glycerol metabolic process"/>
    <property type="evidence" value="ECO:0007669"/>
    <property type="project" value="InterPro"/>
</dbReference>
<evidence type="ECO:0000313" key="2">
    <source>
        <dbReference type="EMBL" id="TCS93092.1"/>
    </source>
</evidence>
<dbReference type="SMART" id="SM01120">
    <property type="entry name" value="Dak2"/>
    <property type="match status" value="1"/>
</dbReference>
<evidence type="ECO:0000259" key="1">
    <source>
        <dbReference type="PROSITE" id="PS51480"/>
    </source>
</evidence>
<dbReference type="NCBIfam" id="TIGR03599">
    <property type="entry name" value="YloV"/>
    <property type="match status" value="1"/>
</dbReference>
<keyword evidence="3" id="KW-1185">Reference proteome</keyword>
<dbReference type="AlphaFoldDB" id="A0A4R3L1S7"/>
<dbReference type="InterPro" id="IPR033470">
    <property type="entry name" value="FakA-like_C"/>
</dbReference>
<accession>A0A4R3L1S7</accession>
<dbReference type="PANTHER" id="PTHR33434">
    <property type="entry name" value="DEGV DOMAIN-CONTAINING PROTEIN DR_1986-RELATED"/>
    <property type="match status" value="1"/>
</dbReference>
<feature type="domain" description="DhaL" evidence="1">
    <location>
        <begin position="9"/>
        <end position="201"/>
    </location>
</feature>
<dbReference type="Pfam" id="PF02734">
    <property type="entry name" value="Dak2"/>
    <property type="match status" value="1"/>
</dbReference>
<reference evidence="2 3" key="1">
    <citation type="submission" date="2019-03" db="EMBL/GenBank/DDBJ databases">
        <title>Genomic Encyclopedia of Type Strains, Phase IV (KMG-IV): sequencing the most valuable type-strain genomes for metagenomic binning, comparative biology and taxonomic classification.</title>
        <authorList>
            <person name="Goeker M."/>
        </authorList>
    </citation>
    <scope>NUCLEOTIDE SEQUENCE [LARGE SCALE GENOMIC DNA]</scope>
    <source>
        <strain evidence="2 3">DSM 45707</strain>
    </source>
</reference>
<protein>
    <recommendedName>
        <fullName evidence="1">DhaL domain-containing protein</fullName>
    </recommendedName>
</protein>
<name>A0A4R3L1S7_9BACL</name>
<dbReference type="PROSITE" id="PS51480">
    <property type="entry name" value="DHAL"/>
    <property type="match status" value="1"/>
</dbReference>
<dbReference type="InterPro" id="IPR050270">
    <property type="entry name" value="DegV_domain_contain"/>
</dbReference>
<evidence type="ECO:0000313" key="3">
    <source>
        <dbReference type="Proteomes" id="UP000294937"/>
    </source>
</evidence>
<dbReference type="InterPro" id="IPR004007">
    <property type="entry name" value="DhaL_dom"/>
</dbReference>
<dbReference type="Gene3D" id="1.25.40.340">
    <property type="match status" value="1"/>
</dbReference>
<dbReference type="GO" id="GO:0004371">
    <property type="term" value="F:glycerone kinase activity"/>
    <property type="evidence" value="ECO:0007669"/>
    <property type="project" value="InterPro"/>
</dbReference>
<dbReference type="PANTHER" id="PTHR33434:SF4">
    <property type="entry name" value="PHOSPHATASE PROTEIN"/>
    <property type="match status" value="1"/>
</dbReference>
<dbReference type="InterPro" id="IPR036117">
    <property type="entry name" value="DhaL_dom_sf"/>
</dbReference>